<dbReference type="NCBIfam" id="TIGR03038">
    <property type="entry name" value="PS_II_psbM"/>
    <property type="match status" value="1"/>
</dbReference>
<evidence type="ECO:0000256" key="6">
    <source>
        <dbReference type="ARBA" id="ARBA00023276"/>
    </source>
</evidence>
<dbReference type="InterPro" id="IPR007826">
    <property type="entry name" value="PSII_PsbM"/>
</dbReference>
<dbReference type="PDB" id="7Y7A">
    <property type="method" value="EM"/>
    <property type="resolution" value="4.30 A"/>
    <property type="chains" value="M9/ME/MO/MZ/Mm/m9/mE/mO/mZ/mm=1-101"/>
</dbReference>
<dbReference type="OrthoDB" id="40270at2759"/>
<keyword evidence="3 7" id="KW-0812">Transmembrane</keyword>
<reference evidence="9" key="1">
    <citation type="journal article" date="2019" name="Nat. Commun.">
        <title>Expansion of phycobilisome linker gene families in mesophilic red algae.</title>
        <authorList>
            <person name="Lee J."/>
            <person name="Kim D."/>
            <person name="Bhattacharya D."/>
            <person name="Yoon H.S."/>
        </authorList>
    </citation>
    <scope>NUCLEOTIDE SEQUENCE [LARGE SCALE GENOMIC DNA]</scope>
    <source>
        <strain evidence="9">CCMP 1328</strain>
    </source>
</reference>
<evidence type="ECO:0007829" key="10">
    <source>
        <dbReference type="PDB" id="7Y5E"/>
    </source>
</evidence>
<name>A0A5J4YYD7_PORPP</name>
<feature type="transmembrane region" description="Helical" evidence="7">
    <location>
        <begin position="64"/>
        <end position="86"/>
    </location>
</feature>
<keyword evidence="9" id="KW-1185">Reference proteome</keyword>
<organism evidence="8 9">
    <name type="scientific">Porphyridium purpureum</name>
    <name type="common">Red alga</name>
    <name type="synonym">Porphyridium cruentum</name>
    <dbReference type="NCBI Taxonomy" id="35688"/>
    <lineage>
        <taxon>Eukaryota</taxon>
        <taxon>Rhodophyta</taxon>
        <taxon>Bangiophyceae</taxon>
        <taxon>Porphyridiales</taxon>
        <taxon>Porphyridiaceae</taxon>
        <taxon>Porphyridium</taxon>
    </lineage>
</organism>
<dbReference type="PDB" id="7Y5E">
    <property type="method" value="EM"/>
    <property type="resolution" value="3.30 A"/>
    <property type="chains" value="M6/ML/m6/mL=1-101"/>
</dbReference>
<evidence type="ECO:0000256" key="3">
    <source>
        <dbReference type="ARBA" id="ARBA00022692"/>
    </source>
</evidence>
<proteinExistence type="evidence at protein level"/>
<dbReference type="InterPro" id="IPR037269">
    <property type="entry name" value="PSII_PsbM_sf"/>
</dbReference>
<dbReference type="EMDB" id="EMD-33618"/>
<evidence type="ECO:0000256" key="5">
    <source>
        <dbReference type="ARBA" id="ARBA00023136"/>
    </source>
</evidence>
<dbReference type="GO" id="GO:0009523">
    <property type="term" value="C:photosystem II"/>
    <property type="evidence" value="ECO:0007669"/>
    <property type="project" value="UniProtKB-KW"/>
</dbReference>
<keyword evidence="2" id="KW-0602">Photosynthesis</keyword>
<evidence type="ECO:0000256" key="2">
    <source>
        <dbReference type="ARBA" id="ARBA00022531"/>
    </source>
</evidence>
<comment type="caution">
    <text evidence="8">The sequence shown here is derived from an EMBL/GenBank/DDBJ whole genome shotgun (WGS) entry which is preliminary data.</text>
</comment>
<keyword evidence="4 7" id="KW-1133">Transmembrane helix</keyword>
<dbReference type="GO" id="GO:0019684">
    <property type="term" value="P:photosynthesis, light reaction"/>
    <property type="evidence" value="ECO:0007669"/>
    <property type="project" value="InterPro"/>
</dbReference>
<reference evidence="10 11" key="2">
    <citation type="journal article" date="2023" name="Nature">
        <title>In situ structure of the red algal phycobilisome-PSII-PSI-LHC megacomplex.</title>
        <authorList>
            <person name="You X."/>
            <person name="Zhang X."/>
            <person name="Cheng J."/>
            <person name="Xiao Y."/>
            <person name="Ma J."/>
            <person name="Sun S."/>
            <person name="Zhang X."/>
            <person name="Wang H.W."/>
            <person name="Sui S.F."/>
        </authorList>
    </citation>
    <scope>STRUCTURE BY ELECTRON MICROSCOPY (3.30 ANGSTROMS)</scope>
</reference>
<evidence type="ECO:0000313" key="9">
    <source>
        <dbReference type="Proteomes" id="UP000324585"/>
    </source>
</evidence>
<keyword evidence="6" id="KW-0604">Photosystem II</keyword>
<keyword evidence="5 7" id="KW-0472">Membrane</keyword>
<evidence type="ECO:0007829" key="11">
    <source>
        <dbReference type="PDB" id="7Y7A"/>
    </source>
</evidence>
<dbReference type="Pfam" id="PF05151">
    <property type="entry name" value="PsbM"/>
    <property type="match status" value="1"/>
</dbReference>
<dbReference type="AlphaFoldDB" id="A0A5J4YYD7"/>
<sequence>MYGFVSGSPISARVNQNNRLAVASKRAAVAVPAGSRKVAMNFDLGATSNNMVLLAEGGGMSVSFPAYLAVLLGTFVPVAFLVILYIQSEARKAGASSKSDE</sequence>
<dbReference type="EMBL" id="VRMN01000003">
    <property type="protein sequence ID" value="KAA8496138.1"/>
    <property type="molecule type" value="Genomic_DNA"/>
</dbReference>
<keyword evidence="1" id="KW-0674">Reaction center</keyword>
<dbReference type="EMDB" id="EMD-33658"/>
<accession>A0A5J4YYD7</accession>
<evidence type="ECO:0000256" key="7">
    <source>
        <dbReference type="SAM" id="Phobius"/>
    </source>
</evidence>
<dbReference type="SUPFAM" id="SSF161033">
    <property type="entry name" value="Photosystem II reaction center protein M, PsbM"/>
    <property type="match status" value="1"/>
</dbReference>
<evidence type="ECO:0000256" key="1">
    <source>
        <dbReference type="ARBA" id="ARBA00022469"/>
    </source>
</evidence>
<evidence type="ECO:0000313" key="8">
    <source>
        <dbReference type="EMBL" id="KAA8496138.1"/>
    </source>
</evidence>
<gene>
    <name evidence="8" type="ORF">FVE85_2293</name>
</gene>
<dbReference type="Proteomes" id="UP000324585">
    <property type="component" value="Unassembled WGS sequence"/>
</dbReference>
<protein>
    <submittedName>
        <fullName evidence="8">Uncharacterized protein</fullName>
    </submittedName>
</protein>
<keyword evidence="10 11" id="KW-0002">3D-structure</keyword>
<evidence type="ECO:0000256" key="4">
    <source>
        <dbReference type="ARBA" id="ARBA00022989"/>
    </source>
</evidence>